<accession>A0A0P8Y3W8</accession>
<dbReference type="GO" id="GO:1990023">
    <property type="term" value="C:mitotic spindle midzone"/>
    <property type="evidence" value="ECO:0007669"/>
    <property type="project" value="EnsemblMetazoa"/>
</dbReference>
<dbReference type="GO" id="GO:0008104">
    <property type="term" value="P:intracellular protein localization"/>
    <property type="evidence" value="ECO:0007669"/>
    <property type="project" value="EnsemblMetazoa"/>
</dbReference>
<evidence type="ECO:0000256" key="1">
    <source>
        <dbReference type="SAM" id="MobiDB-lite"/>
    </source>
</evidence>
<dbReference type="FunCoup" id="A0A0P8Y3W8">
    <property type="interactions" value="7"/>
</dbReference>
<protein>
    <submittedName>
        <fullName evidence="2">Uncharacterized protein, isoform C</fullName>
    </submittedName>
</protein>
<dbReference type="STRING" id="7217.A0A0P8Y3W8"/>
<dbReference type="GO" id="GO:0000281">
    <property type="term" value="P:mitotic cytokinesis"/>
    <property type="evidence" value="ECO:0007669"/>
    <property type="project" value="EnsemblMetazoa"/>
</dbReference>
<organism evidence="2 3">
    <name type="scientific">Drosophila ananassae</name>
    <name type="common">Fruit fly</name>
    <dbReference type="NCBI Taxonomy" id="7217"/>
    <lineage>
        <taxon>Eukaryota</taxon>
        <taxon>Metazoa</taxon>
        <taxon>Ecdysozoa</taxon>
        <taxon>Arthropoda</taxon>
        <taxon>Hexapoda</taxon>
        <taxon>Insecta</taxon>
        <taxon>Pterygota</taxon>
        <taxon>Neoptera</taxon>
        <taxon>Endopterygota</taxon>
        <taxon>Diptera</taxon>
        <taxon>Brachycera</taxon>
        <taxon>Muscomorpha</taxon>
        <taxon>Ephydroidea</taxon>
        <taxon>Drosophilidae</taxon>
        <taxon>Drosophila</taxon>
        <taxon>Sophophora</taxon>
    </lineage>
</organism>
<dbReference type="GO" id="GO:0035371">
    <property type="term" value="C:microtubule plus-end"/>
    <property type="evidence" value="ECO:0007669"/>
    <property type="project" value="EnsemblMetazoa"/>
</dbReference>
<keyword evidence="3" id="KW-1185">Reference proteome</keyword>
<feature type="compositionally biased region" description="Acidic residues" evidence="1">
    <location>
        <begin position="373"/>
        <end position="384"/>
    </location>
</feature>
<evidence type="ECO:0000313" key="2">
    <source>
        <dbReference type="EMBL" id="KPU73505.1"/>
    </source>
</evidence>
<dbReference type="GO" id="GO:0030496">
    <property type="term" value="C:midbody"/>
    <property type="evidence" value="ECO:0007669"/>
    <property type="project" value="EnsemblMetazoa"/>
</dbReference>
<reference evidence="2 3" key="1">
    <citation type="journal article" date="2007" name="Nature">
        <title>Evolution of genes and genomes on the Drosophila phylogeny.</title>
        <authorList>
            <consortium name="Drosophila 12 Genomes Consortium"/>
            <person name="Clark A.G."/>
            <person name="Eisen M.B."/>
            <person name="Smith D.R."/>
            <person name="Bergman C.M."/>
            <person name="Oliver B."/>
            <person name="Markow T.A."/>
            <person name="Kaufman T.C."/>
            <person name="Kellis M."/>
            <person name="Gelbart W."/>
            <person name="Iyer V.N."/>
            <person name="Pollard D.A."/>
            <person name="Sackton T.B."/>
            <person name="Larracuente A.M."/>
            <person name="Singh N.D."/>
            <person name="Abad J.P."/>
            <person name="Abt D.N."/>
            <person name="Adryan B."/>
            <person name="Aguade M."/>
            <person name="Akashi H."/>
            <person name="Anderson W.W."/>
            <person name="Aquadro C.F."/>
            <person name="Ardell D.H."/>
            <person name="Arguello R."/>
            <person name="Artieri C.G."/>
            <person name="Barbash D.A."/>
            <person name="Barker D."/>
            <person name="Barsanti P."/>
            <person name="Batterham P."/>
            <person name="Batzoglou S."/>
            <person name="Begun D."/>
            <person name="Bhutkar A."/>
            <person name="Blanco E."/>
            <person name="Bosak S.A."/>
            <person name="Bradley R.K."/>
            <person name="Brand A.D."/>
            <person name="Brent M.R."/>
            <person name="Brooks A.N."/>
            <person name="Brown R.H."/>
            <person name="Butlin R.K."/>
            <person name="Caggese C."/>
            <person name="Calvi B.R."/>
            <person name="Bernardo de Carvalho A."/>
            <person name="Caspi A."/>
            <person name="Castrezana S."/>
            <person name="Celniker S.E."/>
            <person name="Chang J.L."/>
            <person name="Chapple C."/>
            <person name="Chatterji S."/>
            <person name="Chinwalla A."/>
            <person name="Civetta A."/>
            <person name="Clifton S.W."/>
            <person name="Comeron J.M."/>
            <person name="Costello J.C."/>
            <person name="Coyne J.A."/>
            <person name="Daub J."/>
            <person name="David R.G."/>
            <person name="Delcher A.L."/>
            <person name="Delehaunty K."/>
            <person name="Do C.B."/>
            <person name="Ebling H."/>
            <person name="Edwards K."/>
            <person name="Eickbush T."/>
            <person name="Evans J.D."/>
            <person name="Filipski A."/>
            <person name="Findeiss S."/>
            <person name="Freyhult E."/>
            <person name="Fulton L."/>
            <person name="Fulton R."/>
            <person name="Garcia A.C."/>
            <person name="Gardiner A."/>
            <person name="Garfield D.A."/>
            <person name="Garvin B.E."/>
            <person name="Gibson G."/>
            <person name="Gilbert D."/>
            <person name="Gnerre S."/>
            <person name="Godfrey J."/>
            <person name="Good R."/>
            <person name="Gotea V."/>
            <person name="Gravely B."/>
            <person name="Greenberg A.J."/>
            <person name="Griffiths-Jones S."/>
            <person name="Gross S."/>
            <person name="Guigo R."/>
            <person name="Gustafson E.A."/>
            <person name="Haerty W."/>
            <person name="Hahn M.W."/>
            <person name="Halligan D.L."/>
            <person name="Halpern A.L."/>
            <person name="Halter G.M."/>
            <person name="Han M.V."/>
            <person name="Heger A."/>
            <person name="Hillier L."/>
            <person name="Hinrichs A.S."/>
            <person name="Holmes I."/>
            <person name="Hoskins R.A."/>
            <person name="Hubisz M.J."/>
            <person name="Hultmark D."/>
            <person name="Huntley M.A."/>
            <person name="Jaffe D.B."/>
            <person name="Jagadeeshan S."/>
            <person name="Jeck W.R."/>
            <person name="Johnson J."/>
            <person name="Jones C.D."/>
            <person name="Jordan W.C."/>
            <person name="Karpen G.H."/>
            <person name="Kataoka E."/>
            <person name="Keightley P.D."/>
            <person name="Kheradpour P."/>
            <person name="Kirkness E.F."/>
            <person name="Koerich L.B."/>
            <person name="Kristiansen K."/>
            <person name="Kudrna D."/>
            <person name="Kulathinal R.J."/>
            <person name="Kumar S."/>
            <person name="Kwok R."/>
            <person name="Lander E."/>
            <person name="Langley C.H."/>
            <person name="Lapoint R."/>
            <person name="Lazzaro B.P."/>
            <person name="Lee S.J."/>
            <person name="Levesque L."/>
            <person name="Li R."/>
            <person name="Lin C.F."/>
            <person name="Lin M.F."/>
            <person name="Lindblad-Toh K."/>
            <person name="Llopart A."/>
            <person name="Long M."/>
            <person name="Low L."/>
            <person name="Lozovsky E."/>
            <person name="Lu J."/>
            <person name="Luo M."/>
            <person name="Machado C.A."/>
            <person name="Makalowski W."/>
            <person name="Marzo M."/>
            <person name="Matsuda M."/>
            <person name="Matzkin L."/>
            <person name="McAllister B."/>
            <person name="McBride C.S."/>
            <person name="McKernan B."/>
            <person name="McKernan K."/>
            <person name="Mendez-Lago M."/>
            <person name="Minx P."/>
            <person name="Mollenhauer M.U."/>
            <person name="Montooth K."/>
            <person name="Mount S.M."/>
            <person name="Mu X."/>
            <person name="Myers E."/>
            <person name="Negre B."/>
            <person name="Newfeld S."/>
            <person name="Nielsen R."/>
            <person name="Noor M.A."/>
            <person name="O'Grady P."/>
            <person name="Pachter L."/>
            <person name="Papaceit M."/>
            <person name="Parisi M.J."/>
            <person name="Parisi M."/>
            <person name="Parts L."/>
            <person name="Pedersen J.S."/>
            <person name="Pesole G."/>
            <person name="Phillippy A.M."/>
            <person name="Ponting C.P."/>
            <person name="Pop M."/>
            <person name="Porcelli D."/>
            <person name="Powell J.R."/>
            <person name="Prohaska S."/>
            <person name="Pruitt K."/>
            <person name="Puig M."/>
            <person name="Quesneville H."/>
            <person name="Ram K.R."/>
            <person name="Rand D."/>
            <person name="Rasmussen M.D."/>
            <person name="Reed L.K."/>
            <person name="Reenan R."/>
            <person name="Reily A."/>
            <person name="Remington K.A."/>
            <person name="Rieger T.T."/>
            <person name="Ritchie M.G."/>
            <person name="Robin C."/>
            <person name="Rogers Y.H."/>
            <person name="Rohde C."/>
            <person name="Rozas J."/>
            <person name="Rubenfield M.J."/>
            <person name="Ruiz A."/>
            <person name="Russo S."/>
            <person name="Salzberg S.L."/>
            <person name="Sanchez-Gracia A."/>
            <person name="Saranga D.J."/>
            <person name="Sato H."/>
            <person name="Schaeffer S.W."/>
            <person name="Schatz M.C."/>
            <person name="Schlenke T."/>
            <person name="Schwartz R."/>
            <person name="Segarra C."/>
            <person name="Singh R.S."/>
            <person name="Sirot L."/>
            <person name="Sirota M."/>
            <person name="Sisneros N.B."/>
            <person name="Smith C.D."/>
            <person name="Smith T.F."/>
            <person name="Spieth J."/>
            <person name="Stage D.E."/>
            <person name="Stark A."/>
            <person name="Stephan W."/>
            <person name="Strausberg R.L."/>
            <person name="Strempel S."/>
            <person name="Sturgill D."/>
            <person name="Sutton G."/>
            <person name="Sutton G.G."/>
            <person name="Tao W."/>
            <person name="Teichmann S."/>
            <person name="Tobari Y.N."/>
            <person name="Tomimura Y."/>
            <person name="Tsolas J.M."/>
            <person name="Valente V.L."/>
            <person name="Venter E."/>
            <person name="Venter J.C."/>
            <person name="Vicario S."/>
            <person name="Vieira F.G."/>
            <person name="Vilella A.J."/>
            <person name="Villasante A."/>
            <person name="Walenz B."/>
            <person name="Wang J."/>
            <person name="Wasserman M."/>
            <person name="Watts T."/>
            <person name="Wilson D."/>
            <person name="Wilson R.K."/>
            <person name="Wing R.A."/>
            <person name="Wolfner M.F."/>
            <person name="Wong A."/>
            <person name="Wong G.K."/>
            <person name="Wu C.I."/>
            <person name="Wu G."/>
            <person name="Yamamoto D."/>
            <person name="Yang H.P."/>
            <person name="Yang S.P."/>
            <person name="Yorke J.A."/>
            <person name="Yoshida K."/>
            <person name="Zdobnov E."/>
            <person name="Zhang P."/>
            <person name="Zhang Y."/>
            <person name="Zimin A.V."/>
            <person name="Baldwin J."/>
            <person name="Abdouelleil A."/>
            <person name="Abdulkadir J."/>
            <person name="Abebe A."/>
            <person name="Abera B."/>
            <person name="Abreu J."/>
            <person name="Acer S.C."/>
            <person name="Aftuck L."/>
            <person name="Alexander A."/>
            <person name="An P."/>
            <person name="Anderson E."/>
            <person name="Anderson S."/>
            <person name="Arachi H."/>
            <person name="Azer M."/>
            <person name="Bachantsang P."/>
            <person name="Barry A."/>
            <person name="Bayul T."/>
            <person name="Berlin A."/>
            <person name="Bessette D."/>
            <person name="Bloom T."/>
            <person name="Blye J."/>
            <person name="Boguslavskiy L."/>
            <person name="Bonnet C."/>
            <person name="Boukhgalter B."/>
            <person name="Bourzgui I."/>
            <person name="Brown A."/>
            <person name="Cahill P."/>
            <person name="Channer S."/>
            <person name="Cheshatsang Y."/>
            <person name="Chuda L."/>
            <person name="Citroen M."/>
            <person name="Collymore A."/>
            <person name="Cooke P."/>
            <person name="Costello M."/>
            <person name="D'Aco K."/>
            <person name="Daza R."/>
            <person name="De Haan G."/>
            <person name="DeGray S."/>
            <person name="DeMaso C."/>
            <person name="Dhargay N."/>
            <person name="Dooley K."/>
            <person name="Dooley E."/>
            <person name="Doricent M."/>
            <person name="Dorje P."/>
            <person name="Dorjee K."/>
            <person name="Dupes A."/>
            <person name="Elong R."/>
            <person name="Falk J."/>
            <person name="Farina A."/>
            <person name="Faro S."/>
            <person name="Ferguson D."/>
            <person name="Fisher S."/>
            <person name="Foley C.D."/>
            <person name="Franke A."/>
            <person name="Friedrich D."/>
            <person name="Gadbois L."/>
            <person name="Gearin G."/>
            <person name="Gearin C.R."/>
            <person name="Giannoukos G."/>
            <person name="Goode T."/>
            <person name="Graham J."/>
            <person name="Grandbois E."/>
            <person name="Grewal S."/>
            <person name="Gyaltsen K."/>
            <person name="Hafez N."/>
            <person name="Hagos B."/>
            <person name="Hall J."/>
            <person name="Henson C."/>
            <person name="Hollinger A."/>
            <person name="Honan T."/>
            <person name="Huard M.D."/>
            <person name="Hughes L."/>
            <person name="Hurhula B."/>
            <person name="Husby M.E."/>
            <person name="Kamat A."/>
            <person name="Kanga B."/>
            <person name="Kashin S."/>
            <person name="Khazanovich D."/>
            <person name="Kisner P."/>
            <person name="Lance K."/>
            <person name="Lara M."/>
            <person name="Lee W."/>
            <person name="Lennon N."/>
            <person name="Letendre F."/>
            <person name="LeVine R."/>
            <person name="Lipovsky A."/>
            <person name="Liu X."/>
            <person name="Liu J."/>
            <person name="Liu S."/>
            <person name="Lokyitsang T."/>
            <person name="Lokyitsang Y."/>
            <person name="Lubonja R."/>
            <person name="Lui A."/>
            <person name="MacDonald P."/>
            <person name="Magnisalis V."/>
            <person name="Maru K."/>
            <person name="Matthews C."/>
            <person name="McCusker W."/>
            <person name="McDonough S."/>
            <person name="Mehta T."/>
            <person name="Meldrim J."/>
            <person name="Meneus L."/>
            <person name="Mihai O."/>
            <person name="Mihalev A."/>
            <person name="Mihova T."/>
            <person name="Mittelman R."/>
            <person name="Mlenga V."/>
            <person name="Montmayeur A."/>
            <person name="Mulrain L."/>
            <person name="Navidi A."/>
            <person name="Naylor J."/>
            <person name="Negash T."/>
            <person name="Nguyen T."/>
            <person name="Nguyen N."/>
            <person name="Nicol R."/>
            <person name="Norbu C."/>
            <person name="Norbu N."/>
            <person name="Novod N."/>
            <person name="O'Neill B."/>
            <person name="Osman S."/>
            <person name="Markiewicz E."/>
            <person name="Oyono O.L."/>
            <person name="Patti C."/>
            <person name="Phunkhang P."/>
            <person name="Pierre F."/>
            <person name="Priest M."/>
            <person name="Raghuraman S."/>
            <person name="Rege F."/>
            <person name="Reyes R."/>
            <person name="Rise C."/>
            <person name="Rogov P."/>
            <person name="Ross K."/>
            <person name="Ryan E."/>
            <person name="Settipalli S."/>
            <person name="Shea T."/>
            <person name="Sherpa N."/>
            <person name="Shi L."/>
            <person name="Shih D."/>
            <person name="Sparrow T."/>
            <person name="Spaulding J."/>
            <person name="Stalker J."/>
            <person name="Stange-Thomann N."/>
            <person name="Stavropoulos S."/>
            <person name="Stone C."/>
            <person name="Strader C."/>
            <person name="Tesfaye S."/>
            <person name="Thomson T."/>
            <person name="Thoulutsang Y."/>
            <person name="Thoulutsang D."/>
            <person name="Topham K."/>
            <person name="Topping I."/>
            <person name="Tsamla T."/>
            <person name="Vassiliev H."/>
            <person name="Vo A."/>
            <person name="Wangchuk T."/>
            <person name="Wangdi T."/>
            <person name="Weiand M."/>
            <person name="Wilkinson J."/>
            <person name="Wilson A."/>
            <person name="Yadav S."/>
            <person name="Young G."/>
            <person name="Yu Q."/>
            <person name="Zembek L."/>
            <person name="Zhong D."/>
            <person name="Zimmer A."/>
            <person name="Zwirko Z."/>
            <person name="Jaffe D.B."/>
            <person name="Alvarez P."/>
            <person name="Brockman W."/>
            <person name="Butler J."/>
            <person name="Chin C."/>
            <person name="Gnerre S."/>
            <person name="Grabherr M."/>
            <person name="Kleber M."/>
            <person name="Mauceli E."/>
            <person name="MacCallum I."/>
        </authorList>
    </citation>
    <scope>NUCLEOTIDE SEQUENCE [LARGE SCALE GENOMIC DNA]</scope>
    <source>
        <strain evidence="3">Tucson 14024-0371.13</strain>
    </source>
</reference>
<name>A0A0P8Y3W8_DROAN</name>
<dbReference type="OrthoDB" id="69711at2759"/>
<gene>
    <name evidence="2" type="primary">Dana\GF14462</name>
    <name evidence="2" type="synonym">dana_GLEANR_15223</name>
    <name evidence="2" type="ORF">GF14462</name>
</gene>
<dbReference type="AlphaFoldDB" id="A0A0P8Y3W8"/>
<feature type="compositionally biased region" description="Polar residues" evidence="1">
    <location>
        <begin position="458"/>
        <end position="470"/>
    </location>
</feature>
<dbReference type="EMBL" id="CH902620">
    <property type="protein sequence ID" value="KPU73505.1"/>
    <property type="molecule type" value="Genomic_DNA"/>
</dbReference>
<sequence>MPHVKNRVTYLHTLVSKNQFCLVLLVPANVSQYFSQPKKPAKMEESKEMRYSLSIDEDIRNRAKKVTPPAGTSQTTICINEDTIYEGAMGQFSDRDDSFDAFERMCDKTASDPNSTLFQYLHSEDKSQVVAMAKDRSVSRDLSADDQKEIDALRRMLEAVGTEDLLDNESPVKGVECTQLEDVEAPSRFWDNDNTMAGFDESSMEPKTKVSPVKMVGLMRPSTIIEDNELDSDMSSQVSFQSARTLKTNASSCYETATDNSLSGTLLSVDDMFYAAIAKAKPPGMSKGEELELLSDLHGSLKELTKEQNEPVEEEQESDYVENTIIELSSSDDEEVQLVSDLKQENISCLHEKSVAEKQPAHDTPEEVHDLTAEVESEDKENDENQSMHFNDTMEEMQFMMQKGMEYIAGAAAPAAASSLATAKPKSPVLAKSNTFVMSPRQIRKTPKSEFLEPSLPLRSSNKTPQSLRSSPCKAKQPLKHDLNMEWTKKKFFGASSGIPQRRQQQIKQPYSNIVSPIRTYTQKSGTAPLMALFRQTSADVFSTLAISELEQESRLCQPKPNFGKGAGSVEISGCLLEGIDSTAQLLPKKAYISSEIKHVVDERTPLPMPSVPRIQKYLNSAVEPTVLRHDGKMKMANDAPRNPSTSSHIPRLANHSLADLSLASGDVSLYTIRDAQKF</sequence>
<feature type="compositionally biased region" description="Basic and acidic residues" evidence="1">
    <location>
        <begin position="353"/>
        <end position="372"/>
    </location>
</feature>
<feature type="region of interest" description="Disordered" evidence="1">
    <location>
        <begin position="441"/>
        <end position="477"/>
    </location>
</feature>
<feature type="region of interest" description="Disordered" evidence="1">
    <location>
        <begin position="353"/>
        <end position="385"/>
    </location>
</feature>
<dbReference type="InParanoid" id="A0A0P8Y3W8"/>
<proteinExistence type="predicted"/>
<dbReference type="Proteomes" id="UP000007801">
    <property type="component" value="Unassembled WGS sequence"/>
</dbReference>
<evidence type="ECO:0000313" key="3">
    <source>
        <dbReference type="Proteomes" id="UP000007801"/>
    </source>
</evidence>